<feature type="transmembrane region" description="Helical" evidence="2">
    <location>
        <begin position="92"/>
        <end position="116"/>
    </location>
</feature>
<dbReference type="Proteomes" id="UP000481339">
    <property type="component" value="Unassembled WGS sequence"/>
</dbReference>
<feature type="region of interest" description="Disordered" evidence="1">
    <location>
        <begin position="1"/>
        <end position="21"/>
    </location>
</feature>
<keyword evidence="2" id="KW-0812">Transmembrane</keyword>
<evidence type="ECO:0000256" key="2">
    <source>
        <dbReference type="SAM" id="Phobius"/>
    </source>
</evidence>
<organism evidence="3 4">
    <name type="scientific">Pseudoclavibacter caeni</name>
    <dbReference type="NCBI Taxonomy" id="908846"/>
    <lineage>
        <taxon>Bacteria</taxon>
        <taxon>Bacillati</taxon>
        <taxon>Actinomycetota</taxon>
        <taxon>Actinomycetes</taxon>
        <taxon>Micrococcales</taxon>
        <taxon>Microbacteriaceae</taxon>
        <taxon>Pseudoclavibacter</taxon>
    </lineage>
</organism>
<feature type="transmembrane region" description="Helical" evidence="2">
    <location>
        <begin position="63"/>
        <end position="85"/>
    </location>
</feature>
<dbReference type="EMBL" id="WBKA01000003">
    <property type="protein sequence ID" value="KAB1632425.1"/>
    <property type="molecule type" value="Genomic_DNA"/>
</dbReference>
<dbReference type="RefSeq" id="WP_158036203.1">
    <property type="nucleotide sequence ID" value="NZ_BAAAZV010000017.1"/>
</dbReference>
<dbReference type="OrthoDB" id="5117309at2"/>
<evidence type="ECO:0000256" key="1">
    <source>
        <dbReference type="SAM" id="MobiDB-lite"/>
    </source>
</evidence>
<keyword evidence="2" id="KW-1133">Transmembrane helix</keyword>
<feature type="transmembrane region" description="Helical" evidence="2">
    <location>
        <begin position="122"/>
        <end position="141"/>
    </location>
</feature>
<evidence type="ECO:0008006" key="5">
    <source>
        <dbReference type="Google" id="ProtNLM"/>
    </source>
</evidence>
<protein>
    <recommendedName>
        <fullName evidence="5">ATP synthase subunit I</fullName>
    </recommendedName>
</protein>
<feature type="transmembrane region" description="Helical" evidence="2">
    <location>
        <begin position="37"/>
        <end position="57"/>
    </location>
</feature>
<keyword evidence="4" id="KW-1185">Reference proteome</keyword>
<sequence>MTTTPESRHEDAAGGSAPAPHRANPALTRVLRTSMGLTAVLAVLVVVVGGVIGWSVAGADGVWSALIGAALTLAFVAITAVSLLIGSRLGGVSFLGVVLGGWIVKILVFIGLLALITRLPFIEPHVLFGCIVAAVLGSVAADSWAAMRARVPYVDD</sequence>
<evidence type="ECO:0000313" key="4">
    <source>
        <dbReference type="Proteomes" id="UP000481339"/>
    </source>
</evidence>
<reference evidence="3 4" key="1">
    <citation type="submission" date="2019-09" db="EMBL/GenBank/DDBJ databases">
        <title>Phylogeny of genus Pseudoclavibacter and closely related genus.</title>
        <authorList>
            <person name="Li Y."/>
        </authorList>
    </citation>
    <scope>NUCLEOTIDE SEQUENCE [LARGE SCALE GENOMIC DNA]</scope>
    <source>
        <strain evidence="3 4">JCM 16921</strain>
    </source>
</reference>
<evidence type="ECO:0000313" key="3">
    <source>
        <dbReference type="EMBL" id="KAB1632425.1"/>
    </source>
</evidence>
<comment type="caution">
    <text evidence="3">The sequence shown here is derived from an EMBL/GenBank/DDBJ whole genome shotgun (WGS) entry which is preliminary data.</text>
</comment>
<feature type="compositionally biased region" description="Basic and acidic residues" evidence="1">
    <location>
        <begin position="1"/>
        <end position="12"/>
    </location>
</feature>
<accession>A0A7C8BQ07</accession>
<dbReference type="AlphaFoldDB" id="A0A7C8BQ07"/>
<proteinExistence type="predicted"/>
<name>A0A7C8BQ07_9MICO</name>
<gene>
    <name evidence="3" type="ORF">F8O02_05330</name>
</gene>
<keyword evidence="2" id="KW-0472">Membrane</keyword>